<proteinExistence type="predicted"/>
<evidence type="ECO:0000313" key="3">
    <source>
        <dbReference type="Proteomes" id="UP000247781"/>
    </source>
</evidence>
<evidence type="ECO:0000313" key="2">
    <source>
        <dbReference type="EMBL" id="PXW98866.1"/>
    </source>
</evidence>
<evidence type="ECO:0000259" key="1">
    <source>
        <dbReference type="Pfam" id="PF08808"/>
    </source>
</evidence>
<feature type="domain" description="RES" evidence="1">
    <location>
        <begin position="9"/>
        <end position="183"/>
    </location>
</feature>
<dbReference type="Proteomes" id="UP000247781">
    <property type="component" value="Unassembled WGS sequence"/>
</dbReference>
<name>A0A318H594_9MYCO</name>
<comment type="caution">
    <text evidence="2">The sequence shown here is derived from an EMBL/GenBank/DDBJ whole genome shotgun (WGS) entry which is preliminary data.</text>
</comment>
<organism evidence="2 3">
    <name type="scientific">Mycolicibacterium moriokaense</name>
    <dbReference type="NCBI Taxonomy" id="39691"/>
    <lineage>
        <taxon>Bacteria</taxon>
        <taxon>Bacillati</taxon>
        <taxon>Actinomycetota</taxon>
        <taxon>Actinomycetes</taxon>
        <taxon>Mycobacteriales</taxon>
        <taxon>Mycobacteriaceae</taxon>
        <taxon>Mycolicibacterium</taxon>
    </lineage>
</organism>
<accession>A0A318H594</accession>
<dbReference type="Pfam" id="PF08808">
    <property type="entry name" value="RES"/>
    <property type="match status" value="1"/>
</dbReference>
<reference evidence="3" key="1">
    <citation type="submission" date="2018-05" db="EMBL/GenBank/DDBJ databases">
        <authorList>
            <person name="Deangelis K."/>
            <person name="Huntemann M."/>
            <person name="Clum A."/>
            <person name="Pillay M."/>
            <person name="Palaniappan K."/>
            <person name="Varghese N."/>
            <person name="Mikhailova N."/>
            <person name="Stamatis D."/>
            <person name="Reddy T."/>
            <person name="Daum C."/>
            <person name="Shapiro N."/>
            <person name="Ivanova N."/>
            <person name="Kyrpides N."/>
            <person name="Woyke T."/>
        </authorList>
    </citation>
    <scope>NUCLEOTIDE SEQUENCE [LARGE SCALE GENOMIC DNA]</scope>
    <source>
        <strain evidence="3">GAS496</strain>
    </source>
</reference>
<dbReference type="EMBL" id="QJJU01000043">
    <property type="protein sequence ID" value="PXW98866.1"/>
    <property type="molecule type" value="Genomic_DNA"/>
</dbReference>
<dbReference type="OrthoDB" id="4722229at2"/>
<sequence length="218" mass="24638">MRGSPVDGPLWRVGYHRAPFDFTPLDVYGFSHRFDDVDQRLRTLYVAEFEVTCLREVLADFRPNLAARQRHIERYGPEAADDFPVAPVTAKWRRENVLVQARLELDGPVVDLFDADTRQELEDRHAAVLVEYGLEHLDLSEITTKRRKVTQTIAGDLYDRGAAAVQFPSRLDGKVCLALFEGRGVVHPVGDVVALTDPPPDALLTVTDEWKLKMQKAS</sequence>
<protein>
    <submittedName>
        <fullName evidence="2">RES domain-containing protein</fullName>
    </submittedName>
</protein>
<dbReference type="InterPro" id="IPR014914">
    <property type="entry name" value="RES_dom"/>
</dbReference>
<dbReference type="AlphaFoldDB" id="A0A318H594"/>
<keyword evidence="3" id="KW-1185">Reference proteome</keyword>
<reference evidence="2 3" key="2">
    <citation type="submission" date="2018-06" db="EMBL/GenBank/DDBJ databases">
        <title>Sequencing of bacterial isolates from soil warming experiment in Harvard Forest, Massachusetts, USA.</title>
        <authorList>
            <person name="Deangelis K.PhD."/>
        </authorList>
    </citation>
    <scope>NUCLEOTIDE SEQUENCE [LARGE SCALE GENOMIC DNA]</scope>
    <source>
        <strain evidence="2 3">GAS496</strain>
    </source>
</reference>
<dbReference type="RefSeq" id="WP_110320078.1">
    <property type="nucleotide sequence ID" value="NZ_QJJU01000043.1"/>
</dbReference>
<gene>
    <name evidence="2" type="ORF">C8E89_14316</name>
</gene>